<dbReference type="PANTHER" id="PTHR34980:SF2">
    <property type="entry name" value="INNER MEMBRANE PROTEIN YHAH-RELATED"/>
    <property type="match status" value="1"/>
</dbReference>
<name>A0A923SRY6_9FIRM</name>
<dbReference type="GO" id="GO:0005886">
    <property type="term" value="C:plasma membrane"/>
    <property type="evidence" value="ECO:0007669"/>
    <property type="project" value="TreeGrafter"/>
</dbReference>
<protein>
    <submittedName>
        <fullName evidence="2">DUF805 domain-containing protein</fullName>
    </submittedName>
</protein>
<keyword evidence="1" id="KW-0812">Transmembrane</keyword>
<evidence type="ECO:0000313" key="2">
    <source>
        <dbReference type="EMBL" id="MBC5999845.1"/>
    </source>
</evidence>
<gene>
    <name evidence="2" type="ORF">H8876_07525</name>
</gene>
<sequence length="122" mass="14320">MVQAYLELLKSWKDVRGRMRRDKFWEAFTCNVFIVVLLVMFTMRIGGVFEYIQMIYQIVTTVPFVTGAIRRLHDMGKTGWFMLLAFIPFIGWVALAMMLCTASNPEANRFGENPYEEGYYHL</sequence>
<dbReference type="InterPro" id="IPR008523">
    <property type="entry name" value="DUF805"/>
</dbReference>
<dbReference type="Pfam" id="PF05656">
    <property type="entry name" value="DUF805"/>
    <property type="match status" value="1"/>
</dbReference>
<keyword evidence="1" id="KW-0472">Membrane</keyword>
<keyword evidence="3" id="KW-1185">Reference proteome</keyword>
<dbReference type="Proteomes" id="UP000644115">
    <property type="component" value="Unassembled WGS sequence"/>
</dbReference>
<proteinExistence type="predicted"/>
<reference evidence="2" key="1">
    <citation type="submission" date="2020-08" db="EMBL/GenBank/DDBJ databases">
        <authorList>
            <person name="Liu C."/>
            <person name="Sun Q."/>
        </authorList>
    </citation>
    <scope>NUCLEOTIDE SEQUENCE</scope>
    <source>
        <strain evidence="2">BX16</strain>
    </source>
</reference>
<dbReference type="EMBL" id="JACRWC010000098">
    <property type="protein sequence ID" value="MBC5999845.1"/>
    <property type="molecule type" value="Genomic_DNA"/>
</dbReference>
<feature type="transmembrane region" description="Helical" evidence="1">
    <location>
        <begin position="24"/>
        <end position="45"/>
    </location>
</feature>
<dbReference type="AlphaFoldDB" id="A0A923SRY6"/>
<accession>A0A923SRY6</accession>
<organism evidence="2 3">
    <name type="scientific">Lentihominibacter faecis</name>
    <dbReference type="NCBI Taxonomy" id="2764712"/>
    <lineage>
        <taxon>Bacteria</taxon>
        <taxon>Bacillati</taxon>
        <taxon>Bacillota</taxon>
        <taxon>Clostridia</taxon>
        <taxon>Peptostreptococcales</taxon>
        <taxon>Anaerovoracaceae</taxon>
        <taxon>Lentihominibacter</taxon>
    </lineage>
</organism>
<feature type="transmembrane region" description="Helical" evidence="1">
    <location>
        <begin position="81"/>
        <end position="99"/>
    </location>
</feature>
<keyword evidence="1" id="KW-1133">Transmembrane helix</keyword>
<comment type="caution">
    <text evidence="2">The sequence shown here is derived from an EMBL/GenBank/DDBJ whole genome shotgun (WGS) entry which is preliminary data.</text>
</comment>
<dbReference type="RefSeq" id="WP_177265275.1">
    <property type="nucleotide sequence ID" value="NZ_JACRWC010000098.1"/>
</dbReference>
<evidence type="ECO:0000256" key="1">
    <source>
        <dbReference type="SAM" id="Phobius"/>
    </source>
</evidence>
<dbReference type="PANTHER" id="PTHR34980">
    <property type="entry name" value="INNER MEMBRANE PROTEIN-RELATED-RELATED"/>
    <property type="match status" value="1"/>
</dbReference>
<evidence type="ECO:0000313" key="3">
    <source>
        <dbReference type="Proteomes" id="UP000644115"/>
    </source>
</evidence>
<feature type="transmembrane region" description="Helical" evidence="1">
    <location>
        <begin position="51"/>
        <end position="69"/>
    </location>
</feature>